<reference evidence="1 2" key="1">
    <citation type="submission" date="2023-08" db="EMBL/GenBank/DDBJ databases">
        <authorList>
            <person name="Park J.-S."/>
        </authorList>
    </citation>
    <scope>NUCLEOTIDE SEQUENCE [LARGE SCALE GENOMIC DNA]</scope>
    <source>
        <strain evidence="1 2">2205SS18-9</strain>
    </source>
</reference>
<keyword evidence="2" id="KW-1185">Reference proteome</keyword>
<accession>A0ABT9J2N7</accession>
<evidence type="ECO:0000313" key="2">
    <source>
        <dbReference type="Proteomes" id="UP001231941"/>
    </source>
</evidence>
<gene>
    <name evidence="1" type="ORF">Q5Y73_14270</name>
</gene>
<evidence type="ECO:0008006" key="3">
    <source>
        <dbReference type="Google" id="ProtNLM"/>
    </source>
</evidence>
<dbReference type="RefSeq" id="WP_305992591.1">
    <property type="nucleotide sequence ID" value="NZ_JAVAMP010000007.1"/>
</dbReference>
<proteinExistence type="predicted"/>
<dbReference type="Proteomes" id="UP001231941">
    <property type="component" value="Unassembled WGS sequence"/>
</dbReference>
<sequence>MGVFQKNICACCLCPMHCALKQFEDEEVTIFFRLPGEGQILTISSVENFVVSGISGNGNPVCVAISQIDFFEPTNPKTPADLVKPIRKSVKGECACVEDPITNKFQVGDIVNINTIGPLQVNAVGEGIVVTNFDGTQRIYSTCNNILFVDML</sequence>
<name>A0ABT9J2N7_9BACL</name>
<organism evidence="1 2">
    <name type="scientific">Chengkuizengella axinellae</name>
    <dbReference type="NCBI Taxonomy" id="3064388"/>
    <lineage>
        <taxon>Bacteria</taxon>
        <taxon>Bacillati</taxon>
        <taxon>Bacillota</taxon>
        <taxon>Bacilli</taxon>
        <taxon>Bacillales</taxon>
        <taxon>Paenibacillaceae</taxon>
        <taxon>Chengkuizengella</taxon>
    </lineage>
</organism>
<dbReference type="EMBL" id="JAVAMP010000007">
    <property type="protein sequence ID" value="MDP5275279.1"/>
    <property type="molecule type" value="Genomic_DNA"/>
</dbReference>
<evidence type="ECO:0000313" key="1">
    <source>
        <dbReference type="EMBL" id="MDP5275279.1"/>
    </source>
</evidence>
<protein>
    <recommendedName>
        <fullName evidence="3">DUF1667 domain-containing protein</fullName>
    </recommendedName>
</protein>
<comment type="caution">
    <text evidence="1">The sequence shown here is derived from an EMBL/GenBank/DDBJ whole genome shotgun (WGS) entry which is preliminary data.</text>
</comment>